<name>A0A507FDL7_9FUNG</name>
<evidence type="ECO:0000313" key="3">
    <source>
        <dbReference type="EMBL" id="TPX73376.1"/>
    </source>
</evidence>
<accession>A0A507FDL7</accession>
<feature type="compositionally biased region" description="Low complexity" evidence="2">
    <location>
        <begin position="35"/>
        <end position="45"/>
    </location>
</feature>
<evidence type="ECO:0000256" key="1">
    <source>
        <dbReference type="PROSITE-ProRule" id="PRU00023"/>
    </source>
</evidence>
<dbReference type="SUPFAM" id="SSF48403">
    <property type="entry name" value="Ankyrin repeat"/>
    <property type="match status" value="1"/>
</dbReference>
<dbReference type="AlphaFoldDB" id="A0A507FDL7"/>
<feature type="region of interest" description="Disordered" evidence="2">
    <location>
        <begin position="74"/>
        <end position="100"/>
    </location>
</feature>
<dbReference type="SMART" id="SM00248">
    <property type="entry name" value="ANK"/>
    <property type="match status" value="2"/>
</dbReference>
<dbReference type="InterPro" id="IPR002110">
    <property type="entry name" value="Ankyrin_rpt"/>
</dbReference>
<feature type="compositionally biased region" description="Basic and acidic residues" evidence="2">
    <location>
        <begin position="16"/>
        <end position="25"/>
    </location>
</feature>
<feature type="repeat" description="ANK" evidence="1">
    <location>
        <begin position="418"/>
        <end position="450"/>
    </location>
</feature>
<gene>
    <name evidence="3" type="ORF">CcCBS67573_g05365</name>
</gene>
<dbReference type="PROSITE" id="PS50088">
    <property type="entry name" value="ANK_REPEAT"/>
    <property type="match status" value="1"/>
</dbReference>
<dbReference type="OrthoDB" id="20727at2759"/>
<feature type="compositionally biased region" description="Low complexity" evidence="2">
    <location>
        <begin position="86"/>
        <end position="100"/>
    </location>
</feature>
<evidence type="ECO:0000256" key="2">
    <source>
        <dbReference type="SAM" id="MobiDB-lite"/>
    </source>
</evidence>
<feature type="compositionally biased region" description="Polar residues" evidence="2">
    <location>
        <begin position="46"/>
        <end position="56"/>
    </location>
</feature>
<dbReference type="Proteomes" id="UP000320333">
    <property type="component" value="Unassembled WGS sequence"/>
</dbReference>
<feature type="compositionally biased region" description="Low complexity" evidence="2">
    <location>
        <begin position="277"/>
        <end position="309"/>
    </location>
</feature>
<comment type="caution">
    <text evidence="3">The sequence shown here is derived from an EMBL/GenBank/DDBJ whole genome shotgun (WGS) entry which is preliminary data.</text>
</comment>
<protein>
    <submittedName>
        <fullName evidence="3">Uncharacterized protein</fullName>
    </submittedName>
</protein>
<dbReference type="STRING" id="246404.A0A507FDL7"/>
<evidence type="ECO:0000313" key="4">
    <source>
        <dbReference type="Proteomes" id="UP000320333"/>
    </source>
</evidence>
<sequence length="839" mass="90446">MHNAGYAYSSPAAAWDSRERRDLTPHGHGAPGLESSGNSNSNSDSITPRQHQQRLNTPVHSVLPLHPMSTAYAYPPPQLPFPQSQPVPSYSNSYPGSSASSNLISNTSNPYMQSSNPPPLFDSYGHSQPFNPPKLERYTLPQPPSLNTQQHIQTQPLPSYGSISLPPPQANFISLPAPPAVVPVHTPLPLFPHSPPVPASSAVFTLPQPVLAAERMNASLYERSPQPPTQALSAQTPTHAHSLLRHASPQAQRPPSIHPPTPKQDASLSAVTVLDKQQQQQQQQQQGDFESASESARSTARSRRQSAAQLGAVRSQRKVSVSVAKAPSLTSESPKNAAPSITTPERHSIEPFRPIKESNNLIPHPDTTNLQDAQRTFMSTLYLTDDPDSALLPFWRCTSSKTVDIPLVHIINTPLLATGEAPLHMAAKWGKPLTMLALLKNGAAPRLRSGYTCTKFPCNRGVSKSGVVIQRANSEEQQQPVLATGRPQRKRRAAPKEFKPENTPPEEPCSAKETNQTTHCPGCFRIQSGREHQALVGKPQTALQIMFSNATATLEWIETSPPSLLKALFMQLSSSVSDQDSNGSTLLHQVMSTNNPDILEAFVSALDAPVLTKMSQTGDCSANTPFHIAPRLANPRLLPKSLLQKLQTPGSSFLACTNLTGATPIDVCVDMAWRTITALGLCENEVSAILATMEYSANEAVFQKQIVNLLNMPRVASSAAGVGVTAARPVVARNKLPDSAQFLVRRLCLLAAAGAAVVNDHDDDDDDDHEDLNGHDDNGSLDASSTDGRGIGSFRTLVGCRAVVKVFMGWDHRGVGASGGDCEDRVKEVFDAAIEALYL</sequence>
<feature type="compositionally biased region" description="Polar residues" evidence="2">
    <location>
        <begin position="472"/>
        <end position="481"/>
    </location>
</feature>
<feature type="region of interest" description="Disordered" evidence="2">
    <location>
        <begin position="761"/>
        <end position="785"/>
    </location>
</feature>
<feature type="compositionally biased region" description="Acidic residues" evidence="2">
    <location>
        <begin position="761"/>
        <end position="770"/>
    </location>
</feature>
<feature type="region of interest" description="Disordered" evidence="2">
    <location>
        <begin position="223"/>
        <end position="347"/>
    </location>
</feature>
<keyword evidence="4" id="KW-1185">Reference proteome</keyword>
<feature type="region of interest" description="Disordered" evidence="2">
    <location>
        <begin position="1"/>
        <end position="56"/>
    </location>
</feature>
<feature type="compositionally biased region" description="Pro residues" evidence="2">
    <location>
        <begin position="74"/>
        <end position="85"/>
    </location>
</feature>
<dbReference type="PROSITE" id="PS50297">
    <property type="entry name" value="ANK_REP_REGION"/>
    <property type="match status" value="1"/>
</dbReference>
<keyword evidence="1" id="KW-0040">ANK repeat</keyword>
<proteinExistence type="predicted"/>
<dbReference type="EMBL" id="QEAP01000190">
    <property type="protein sequence ID" value="TPX73376.1"/>
    <property type="molecule type" value="Genomic_DNA"/>
</dbReference>
<feature type="region of interest" description="Disordered" evidence="2">
    <location>
        <begin position="472"/>
        <end position="515"/>
    </location>
</feature>
<dbReference type="InterPro" id="IPR036770">
    <property type="entry name" value="Ankyrin_rpt-contain_sf"/>
</dbReference>
<feature type="compositionally biased region" description="Polar residues" evidence="2">
    <location>
        <begin position="229"/>
        <end position="239"/>
    </location>
</feature>
<reference evidence="3 4" key="1">
    <citation type="journal article" date="2019" name="Sci. Rep.">
        <title>Comparative genomics of chytrid fungi reveal insights into the obligate biotrophic and pathogenic lifestyle of Synchytrium endobioticum.</title>
        <authorList>
            <person name="van de Vossenberg B.T.L.H."/>
            <person name="Warris S."/>
            <person name="Nguyen H.D.T."/>
            <person name="van Gent-Pelzer M.P.E."/>
            <person name="Joly D.L."/>
            <person name="van de Geest H.C."/>
            <person name="Bonants P.J.M."/>
            <person name="Smith D.S."/>
            <person name="Levesque C.A."/>
            <person name="van der Lee T.A.J."/>
        </authorList>
    </citation>
    <scope>NUCLEOTIDE SEQUENCE [LARGE SCALE GENOMIC DNA]</scope>
    <source>
        <strain evidence="3 4">CBS 675.73</strain>
    </source>
</reference>
<organism evidence="3 4">
    <name type="scientific">Chytriomyces confervae</name>
    <dbReference type="NCBI Taxonomy" id="246404"/>
    <lineage>
        <taxon>Eukaryota</taxon>
        <taxon>Fungi</taxon>
        <taxon>Fungi incertae sedis</taxon>
        <taxon>Chytridiomycota</taxon>
        <taxon>Chytridiomycota incertae sedis</taxon>
        <taxon>Chytridiomycetes</taxon>
        <taxon>Chytridiales</taxon>
        <taxon>Chytriomycetaceae</taxon>
        <taxon>Chytriomyces</taxon>
    </lineage>
</organism>
<dbReference type="Gene3D" id="1.25.40.20">
    <property type="entry name" value="Ankyrin repeat-containing domain"/>
    <property type="match status" value="1"/>
</dbReference>
<feature type="compositionally biased region" description="Polar residues" evidence="2">
    <location>
        <begin position="328"/>
        <end position="343"/>
    </location>
</feature>